<dbReference type="PANTHER" id="PTHR34754">
    <property type="entry name" value="COILED-COIL DOMAIN-CONTAINING PROTEIN 60"/>
    <property type="match status" value="1"/>
</dbReference>
<feature type="region of interest" description="Disordered" evidence="1">
    <location>
        <begin position="380"/>
        <end position="409"/>
    </location>
</feature>
<feature type="region of interest" description="Disordered" evidence="1">
    <location>
        <begin position="243"/>
        <end position="268"/>
    </location>
</feature>
<dbReference type="EMBL" id="OV696702">
    <property type="protein sequence ID" value="CAH1249179.1"/>
    <property type="molecule type" value="Genomic_DNA"/>
</dbReference>
<feature type="compositionally biased region" description="Basic residues" evidence="1">
    <location>
        <begin position="380"/>
        <end position="393"/>
    </location>
</feature>
<dbReference type="AlphaFoldDB" id="A0A8J9Z7E8"/>
<sequence>MRHLVGGALSRGIGSRIIIIIITTIIITIITENLNRNYFVTVHHVDSATVLATNITNLVRKHAPSAASEPVSRAKVEQRTSRMYVTTRPEDMGERHNRRRQRQLHQGFFSVAHRPYQAIGDLKLDPRLLVTQALNLPIQAKLPPIRRTAKLDTYSPDGPDGTGAGSGGDVTITPGRETLRTTKDWRERDARAPADFYQVREEIRDSQNLMRAVAAGKPFNEMVQIMQAMRGRKGSLLVHPSKRRLSTDGSADVPATEMCSGPTEPSHHDSSVELLWAERKGKALLEKLNNILLIIRCLYNLRSKDIRSKTPLSHEAVKALLKKEVPTDGHGRPMLPLRHVTTPGMLHGHHSPSERSDSSETVDGQFHLMRRRRMSYGHGHGHGHGYGHGRLTGRSRASSTKCTAGQRRQEQRVETWEDLLTVDPRGQTPVIMPNLFSVVTTIHENSEDQQPSVPQVRSRRTPHGPGHTAEHDKDKSHCGQGEKLPPWMSVGTLEKTIKANIATLHHGKPDCVMTAIKKDFLKVKNKLGLDLAEDLDRLKKYKCEVFANKFLCLRLGPLFRESLEEMRWKGVALARSSDTDVLPSKWYASLKTECEDVPVQLENELNKVLAKLAMFSLDDAKNIPNAMEKLCLLVMSLPADMVSTKTMQEALFFVLDRMLDGHGELLAHWFQQRKPSLVFNFE</sequence>
<feature type="region of interest" description="Disordered" evidence="1">
    <location>
        <begin position="444"/>
        <end position="485"/>
    </location>
</feature>
<evidence type="ECO:0000256" key="2">
    <source>
        <dbReference type="SAM" id="Phobius"/>
    </source>
</evidence>
<feature type="region of interest" description="Disordered" evidence="1">
    <location>
        <begin position="149"/>
        <end position="179"/>
    </location>
</feature>
<evidence type="ECO:0000313" key="4">
    <source>
        <dbReference type="Proteomes" id="UP000838412"/>
    </source>
</evidence>
<dbReference type="Proteomes" id="UP000838412">
    <property type="component" value="Chromosome 17"/>
</dbReference>
<evidence type="ECO:0000313" key="3">
    <source>
        <dbReference type="EMBL" id="CAH1249179.1"/>
    </source>
</evidence>
<keyword evidence="2" id="KW-0472">Membrane</keyword>
<dbReference type="OrthoDB" id="6092352at2759"/>
<dbReference type="PANTHER" id="PTHR34754:SF1">
    <property type="entry name" value="COILED-COIL DOMAIN-CONTAINING PROTEIN 60"/>
    <property type="match status" value="1"/>
</dbReference>
<organism evidence="3 4">
    <name type="scientific">Branchiostoma lanceolatum</name>
    <name type="common">Common lancelet</name>
    <name type="synonym">Amphioxus lanceolatum</name>
    <dbReference type="NCBI Taxonomy" id="7740"/>
    <lineage>
        <taxon>Eukaryota</taxon>
        <taxon>Metazoa</taxon>
        <taxon>Chordata</taxon>
        <taxon>Cephalochordata</taxon>
        <taxon>Leptocardii</taxon>
        <taxon>Amphioxiformes</taxon>
        <taxon>Branchiostomatidae</taxon>
        <taxon>Branchiostoma</taxon>
    </lineage>
</organism>
<protein>
    <submittedName>
        <fullName evidence="3">Hypp8543 protein</fullName>
    </submittedName>
</protein>
<keyword evidence="4" id="KW-1185">Reference proteome</keyword>
<feature type="transmembrane region" description="Helical" evidence="2">
    <location>
        <begin position="12"/>
        <end position="30"/>
    </location>
</feature>
<evidence type="ECO:0000256" key="1">
    <source>
        <dbReference type="SAM" id="MobiDB-lite"/>
    </source>
</evidence>
<gene>
    <name evidence="3" type="primary">Hypp8543</name>
    <name evidence="3" type="ORF">BLAG_LOCUS10376</name>
</gene>
<dbReference type="InterPro" id="IPR031526">
    <property type="entry name" value="DUF4698"/>
</dbReference>
<keyword evidence="2" id="KW-1133">Transmembrane helix</keyword>
<feature type="compositionally biased region" description="Basic and acidic residues" evidence="1">
    <location>
        <begin position="468"/>
        <end position="477"/>
    </location>
</feature>
<reference evidence="3" key="1">
    <citation type="submission" date="2022-01" db="EMBL/GenBank/DDBJ databases">
        <authorList>
            <person name="Braso-Vives M."/>
        </authorList>
    </citation>
    <scope>NUCLEOTIDE SEQUENCE</scope>
</reference>
<name>A0A8J9Z7E8_BRALA</name>
<feature type="compositionally biased region" description="Polar residues" evidence="1">
    <location>
        <begin position="444"/>
        <end position="455"/>
    </location>
</feature>
<accession>A0A8J9Z7E8</accession>
<keyword evidence="2" id="KW-0812">Transmembrane</keyword>
<proteinExistence type="predicted"/>